<name>A0A9D1TCV3_9FIRM</name>
<protein>
    <submittedName>
        <fullName evidence="2">Uncharacterized protein</fullName>
    </submittedName>
</protein>
<reference evidence="2" key="2">
    <citation type="journal article" date="2021" name="PeerJ">
        <title>Extensive microbial diversity within the chicken gut microbiome revealed by metagenomics and culture.</title>
        <authorList>
            <person name="Gilroy R."/>
            <person name="Ravi A."/>
            <person name="Getino M."/>
            <person name="Pursley I."/>
            <person name="Horton D.L."/>
            <person name="Alikhan N.F."/>
            <person name="Baker D."/>
            <person name="Gharbi K."/>
            <person name="Hall N."/>
            <person name="Watson M."/>
            <person name="Adriaenssens E.M."/>
            <person name="Foster-Nyarko E."/>
            <person name="Jarju S."/>
            <person name="Secka A."/>
            <person name="Antonio M."/>
            <person name="Oren A."/>
            <person name="Chaudhuri R.R."/>
            <person name="La Ragione R."/>
            <person name="Hildebrand F."/>
            <person name="Pallen M.J."/>
        </authorList>
    </citation>
    <scope>NUCLEOTIDE SEQUENCE</scope>
    <source>
        <strain evidence="2">CHK183-6373</strain>
    </source>
</reference>
<feature type="transmembrane region" description="Helical" evidence="1">
    <location>
        <begin position="7"/>
        <end position="29"/>
    </location>
</feature>
<keyword evidence="1" id="KW-0472">Membrane</keyword>
<reference evidence="2" key="1">
    <citation type="submission" date="2020-10" db="EMBL/GenBank/DDBJ databases">
        <authorList>
            <person name="Gilroy R."/>
        </authorList>
    </citation>
    <scope>NUCLEOTIDE SEQUENCE</scope>
    <source>
        <strain evidence="2">CHK183-6373</strain>
    </source>
</reference>
<dbReference type="AlphaFoldDB" id="A0A9D1TCV3"/>
<organism evidence="2 3">
    <name type="scientific">Candidatus Ornithocaccomicrobium faecavium</name>
    <dbReference type="NCBI Taxonomy" id="2840890"/>
    <lineage>
        <taxon>Bacteria</taxon>
        <taxon>Bacillati</taxon>
        <taxon>Bacillota</taxon>
        <taxon>Clostridia</taxon>
        <taxon>Candidatus Ornithocaccomicrobium</taxon>
    </lineage>
</organism>
<dbReference type="Proteomes" id="UP000886884">
    <property type="component" value="Unassembled WGS sequence"/>
</dbReference>
<evidence type="ECO:0000313" key="2">
    <source>
        <dbReference type="EMBL" id="HIV27508.1"/>
    </source>
</evidence>
<sequence length="132" mass="14997">MSRAGELIVTMLCVVVIVALAFMAAYTWVPGFRAAVNARLYDVQRADDATSYATRRQVEDTARAMISSYEADVLMYEQYRDSSSAEQQSWAEQARIRANRTAATYNNYMLKNSYIWVGNIPTDIYATLPTIW</sequence>
<keyword evidence="1" id="KW-0812">Transmembrane</keyword>
<dbReference type="EMBL" id="DVOT01000110">
    <property type="protein sequence ID" value="HIV27508.1"/>
    <property type="molecule type" value="Genomic_DNA"/>
</dbReference>
<keyword evidence="1" id="KW-1133">Transmembrane helix</keyword>
<evidence type="ECO:0000313" key="3">
    <source>
        <dbReference type="Proteomes" id="UP000886884"/>
    </source>
</evidence>
<gene>
    <name evidence="2" type="ORF">IAA64_06035</name>
</gene>
<evidence type="ECO:0000256" key="1">
    <source>
        <dbReference type="SAM" id="Phobius"/>
    </source>
</evidence>
<comment type="caution">
    <text evidence="2">The sequence shown here is derived from an EMBL/GenBank/DDBJ whole genome shotgun (WGS) entry which is preliminary data.</text>
</comment>
<proteinExistence type="predicted"/>
<accession>A0A9D1TCV3</accession>